<organism evidence="10 11">
    <name type="scientific">Lojkania enalia</name>
    <dbReference type="NCBI Taxonomy" id="147567"/>
    <lineage>
        <taxon>Eukaryota</taxon>
        <taxon>Fungi</taxon>
        <taxon>Dikarya</taxon>
        <taxon>Ascomycota</taxon>
        <taxon>Pezizomycotina</taxon>
        <taxon>Dothideomycetes</taxon>
        <taxon>Pleosporomycetidae</taxon>
        <taxon>Pleosporales</taxon>
        <taxon>Pleosporales incertae sedis</taxon>
        <taxon>Lojkania</taxon>
    </lineage>
</organism>
<name>A0A9P4N5M2_9PLEO</name>
<feature type="compositionally biased region" description="Polar residues" evidence="8">
    <location>
        <begin position="25"/>
        <end position="36"/>
    </location>
</feature>
<feature type="domain" description="Nuclear condensin complex subunit 3 C-terminal" evidence="9">
    <location>
        <begin position="636"/>
        <end position="937"/>
    </location>
</feature>
<dbReference type="Gene3D" id="1.25.10.10">
    <property type="entry name" value="Leucine-rich Repeat Variant"/>
    <property type="match status" value="1"/>
</dbReference>
<dbReference type="SUPFAM" id="SSF48371">
    <property type="entry name" value="ARM repeat"/>
    <property type="match status" value="1"/>
</dbReference>
<accession>A0A9P4N5M2</accession>
<reference evidence="11" key="1">
    <citation type="journal article" date="2020" name="Stud. Mycol.">
        <title>101 Dothideomycetes genomes: A test case for predicting lifestyles and emergence of pathogens.</title>
        <authorList>
            <person name="Haridas S."/>
            <person name="Albert R."/>
            <person name="Binder M."/>
            <person name="Bloem J."/>
            <person name="LaButti K."/>
            <person name="Salamov A."/>
            <person name="Andreopoulos B."/>
            <person name="Baker S."/>
            <person name="Barry K."/>
            <person name="Bills G."/>
            <person name="Bluhm B."/>
            <person name="Cannon C."/>
            <person name="Castanera R."/>
            <person name="Culley D."/>
            <person name="Daum C."/>
            <person name="Ezra D."/>
            <person name="Gonzalez J."/>
            <person name="Henrissat B."/>
            <person name="Kuo A."/>
            <person name="Liang C."/>
            <person name="Lipzen A."/>
            <person name="Lutzoni F."/>
            <person name="Magnuson J."/>
            <person name="Mondo S."/>
            <person name="Nolan M."/>
            <person name="Ohm R."/>
            <person name="Pangilinan J."/>
            <person name="Park H.-J."/>
            <person name="Ramirez L."/>
            <person name="Alfaro M."/>
            <person name="Sun H."/>
            <person name="Tritt A."/>
            <person name="Yoshinaga Y."/>
            <person name="Zwiers L.-H."/>
            <person name="Turgeon B."/>
            <person name="Goodwin S."/>
            <person name="Spatafora J."/>
            <person name="Crous P."/>
            <person name="Grigoriev I."/>
        </authorList>
    </citation>
    <scope>NUCLEOTIDE SEQUENCE [LARGE SCALE GENOMIC DNA]</scope>
    <source>
        <strain evidence="11">CBS 304.66</strain>
    </source>
</reference>
<dbReference type="Proteomes" id="UP000800093">
    <property type="component" value="Unassembled WGS sequence"/>
</dbReference>
<dbReference type="Pfam" id="PF12719">
    <property type="entry name" value="Cnd3"/>
    <property type="match status" value="1"/>
</dbReference>
<dbReference type="InterPro" id="IPR016024">
    <property type="entry name" value="ARM-type_fold"/>
</dbReference>
<feature type="compositionally biased region" description="Polar residues" evidence="8">
    <location>
        <begin position="596"/>
        <end position="606"/>
    </location>
</feature>
<evidence type="ECO:0000256" key="7">
    <source>
        <dbReference type="ARBA" id="ARBA00023306"/>
    </source>
</evidence>
<dbReference type="GO" id="GO:0000793">
    <property type="term" value="C:condensed chromosome"/>
    <property type="evidence" value="ECO:0007669"/>
    <property type="project" value="TreeGrafter"/>
</dbReference>
<dbReference type="InterPro" id="IPR011989">
    <property type="entry name" value="ARM-like"/>
</dbReference>
<gene>
    <name evidence="10" type="ORF">CC78DRAFT_512532</name>
</gene>
<evidence type="ECO:0000313" key="10">
    <source>
        <dbReference type="EMBL" id="KAF2267252.1"/>
    </source>
</evidence>
<dbReference type="PANTHER" id="PTHR14418">
    <property type="entry name" value="CONDENSIN COMPLEX SUBUNIT 3-RELATED"/>
    <property type="match status" value="1"/>
</dbReference>
<protein>
    <recommendedName>
        <fullName evidence="9">Nuclear condensin complex subunit 3 C-terminal domain-containing protein</fullName>
    </recommendedName>
</protein>
<sequence length="1074" mass="120631">MPGRVSGRSARSSTAAVSRKSSTATLKSRGSASARTSAHIIEVPDEGPETSLRTRLCQIFGDAQKNNATQKRLLVNLRKIQEACCYAPPKDQKKKVVQEEFDEEHFKEEFTRCVLRVLAVKKGEPVGDRIVRFLGHFLKHATEKDNEIYQISEGEFPETPTSRLTSHILQIVLQFLTAKDKTVRFRSAQIVAHVVNNLTQIDDDLFTLIRLGLTKRLRDKEPSVRVQAILGLGKLADDDGEEDDENSDDDAAGGILNKLLDIMQNDPSAEVRRAVLVNLPFQSQTLRHLLERARDLDPVTRRVLYGNVLPALGDFRHMKLAEREKLLRWGLRDRDELVRKAAGKVFWERWIEDCARPHDPTPEEEKKPGHVAPADLEALLELLERIEVISTGQAGGIAHEAMREFWEGRPDYREYITFDDDYWNQLSPESAFILRSFNDYCRGAKEDRMQDLLEEKFPELTRIAFFMEKYANKLVNNIEALYLQEEDEIDPDFQEEVEGLEFSMEQLLHIAATLDYSDEIGRRQIFKIMREALQQPALPEECTKLVVDVLRITSLSESEFCSIVLEALNEVRDTIHGDTATETGENADESFHSAKSDVSSESSFVQAKSRAKKADEPEDPETEEERRIKEILIYQKCLHIAQCMLQNINCDLESNPQLVLTLNTLVVPAVRNHEAVIRERGVVCLGLCALLSKDLAQNNMQLFLHCYNQSENHETLRISCVQILSDILITHPFLLAPLPQDPDQTETQAVNPLLKPVTKVFLKAFRSDNAGISLTACTAASKLLLLNVLPPTSVVDILKDFTIAYFNPNTATNPALRQALSYFLPVFCHSRQQNALIMAKIAIIVVQKLLVMRDGPDDEEQEMVGWPIVAGHLAEWTDGRKVVGATELGLDGKMEIAANAEESHIALSIEVLERVLSNSCSKDERKPLLTLLGKLHVSATKSTKGETVDEDSLRTLHSLASEAVENKLGLDATSRNYLAKLEHMLTKRLGNVEHVTQIQDGENEQAEIAREDGDTGMQRGGEEEDTVLAGMQAEGTRFPLGSSEEDDEEEITVVGKKIAVTEDDIVDSLLESEI</sequence>
<evidence type="ECO:0000313" key="11">
    <source>
        <dbReference type="Proteomes" id="UP000800093"/>
    </source>
</evidence>
<evidence type="ECO:0000256" key="4">
    <source>
        <dbReference type="ARBA" id="ARBA00022618"/>
    </source>
</evidence>
<dbReference type="GO" id="GO:0007076">
    <property type="term" value="P:mitotic chromosome condensation"/>
    <property type="evidence" value="ECO:0007669"/>
    <property type="project" value="InterPro"/>
</dbReference>
<evidence type="ECO:0000256" key="6">
    <source>
        <dbReference type="ARBA" id="ARBA00023067"/>
    </source>
</evidence>
<dbReference type="InterPro" id="IPR025977">
    <property type="entry name" value="Cnd3_C"/>
</dbReference>
<comment type="caution">
    <text evidence="10">The sequence shown here is derived from an EMBL/GenBank/DDBJ whole genome shotgun (WGS) entry which is preliminary data.</text>
</comment>
<keyword evidence="5" id="KW-0498">Mitosis</keyword>
<dbReference type="AlphaFoldDB" id="A0A9P4N5M2"/>
<dbReference type="GO" id="GO:0000796">
    <property type="term" value="C:condensin complex"/>
    <property type="evidence" value="ECO:0007669"/>
    <property type="project" value="InterPro"/>
</dbReference>
<evidence type="ECO:0000256" key="1">
    <source>
        <dbReference type="ARBA" id="ARBA00004286"/>
    </source>
</evidence>
<feature type="region of interest" description="Disordered" evidence="8">
    <location>
        <begin position="579"/>
        <end position="625"/>
    </location>
</feature>
<keyword evidence="7" id="KW-0131">Cell cycle</keyword>
<comment type="subcellular location">
    <subcellularLocation>
        <location evidence="1">Chromosome</location>
    </subcellularLocation>
</comment>
<evidence type="ECO:0000256" key="5">
    <source>
        <dbReference type="ARBA" id="ARBA00022776"/>
    </source>
</evidence>
<feature type="region of interest" description="Disordered" evidence="8">
    <location>
        <begin position="1"/>
        <end position="38"/>
    </location>
</feature>
<keyword evidence="6" id="KW-0226">DNA condensation</keyword>
<feature type="compositionally biased region" description="Low complexity" evidence="8">
    <location>
        <begin position="1"/>
        <end position="24"/>
    </location>
</feature>
<dbReference type="PANTHER" id="PTHR14418:SF5">
    <property type="entry name" value="CONDENSIN COMPLEX SUBUNIT 3"/>
    <property type="match status" value="1"/>
</dbReference>
<evidence type="ECO:0000256" key="2">
    <source>
        <dbReference type="ARBA" id="ARBA00006533"/>
    </source>
</evidence>
<dbReference type="GO" id="GO:0051301">
    <property type="term" value="P:cell division"/>
    <property type="evidence" value="ECO:0007669"/>
    <property type="project" value="UniProtKB-KW"/>
</dbReference>
<comment type="similarity">
    <text evidence="2">Belongs to the CND3 (condensin subunit 3) family.</text>
</comment>
<dbReference type="OrthoDB" id="27187at2759"/>
<evidence type="ECO:0000259" key="9">
    <source>
        <dbReference type="Pfam" id="PF12719"/>
    </source>
</evidence>
<dbReference type="InterPro" id="IPR027165">
    <property type="entry name" value="CND3"/>
</dbReference>
<keyword evidence="3" id="KW-0158">Chromosome</keyword>
<evidence type="ECO:0000256" key="3">
    <source>
        <dbReference type="ARBA" id="ARBA00022454"/>
    </source>
</evidence>
<proteinExistence type="inferred from homology"/>
<keyword evidence="4" id="KW-0132">Cell division</keyword>
<evidence type="ECO:0000256" key="8">
    <source>
        <dbReference type="SAM" id="MobiDB-lite"/>
    </source>
</evidence>
<keyword evidence="11" id="KW-1185">Reference proteome</keyword>
<dbReference type="EMBL" id="ML986593">
    <property type="protein sequence ID" value="KAF2267252.1"/>
    <property type="molecule type" value="Genomic_DNA"/>
</dbReference>